<protein>
    <submittedName>
        <fullName evidence="1">Uncharacterized protein</fullName>
    </submittedName>
</protein>
<accession>A0A8S1HCP2</accession>
<evidence type="ECO:0000313" key="2">
    <source>
        <dbReference type="Proteomes" id="UP000835052"/>
    </source>
</evidence>
<organism evidence="1 2">
    <name type="scientific">Caenorhabditis auriculariae</name>
    <dbReference type="NCBI Taxonomy" id="2777116"/>
    <lineage>
        <taxon>Eukaryota</taxon>
        <taxon>Metazoa</taxon>
        <taxon>Ecdysozoa</taxon>
        <taxon>Nematoda</taxon>
        <taxon>Chromadorea</taxon>
        <taxon>Rhabditida</taxon>
        <taxon>Rhabditina</taxon>
        <taxon>Rhabditomorpha</taxon>
        <taxon>Rhabditoidea</taxon>
        <taxon>Rhabditidae</taxon>
        <taxon>Peloderinae</taxon>
        <taxon>Caenorhabditis</taxon>
    </lineage>
</organism>
<name>A0A8S1HCP2_9PELO</name>
<dbReference type="EMBL" id="CAJGYM010000045">
    <property type="protein sequence ID" value="CAD6194506.1"/>
    <property type="molecule type" value="Genomic_DNA"/>
</dbReference>
<comment type="caution">
    <text evidence="1">The sequence shown here is derived from an EMBL/GenBank/DDBJ whole genome shotgun (WGS) entry which is preliminary data.</text>
</comment>
<sequence>MSVISSLRHVLRARSGGGVFSNRIIPSSQNFPKLNMIAVAFDLELLAAKISEKLKLQEAAKQATEQRRAAFEHRLRLEDQWVARLQSMQTSDHEVQAEFRKLFFQFVRTPEIATGKITRYDAQYLLSLSQSVLNKLDDEVVMLDLQINELAKLYRQSSQKVILEIQRVGHLIRYESVRLSQALHDFQYNCSYGSIFFDSLDEIKNYVECLRIAVSQVPAFVEIREQLQL</sequence>
<evidence type="ECO:0000313" key="1">
    <source>
        <dbReference type="EMBL" id="CAD6194506.1"/>
    </source>
</evidence>
<dbReference type="Proteomes" id="UP000835052">
    <property type="component" value="Unassembled WGS sequence"/>
</dbReference>
<gene>
    <name evidence="1" type="ORF">CAUJ_LOCUS10425</name>
</gene>
<reference evidence="1" key="1">
    <citation type="submission" date="2020-10" db="EMBL/GenBank/DDBJ databases">
        <authorList>
            <person name="Kikuchi T."/>
        </authorList>
    </citation>
    <scope>NUCLEOTIDE SEQUENCE</scope>
    <source>
        <strain evidence="1">NKZ352</strain>
    </source>
</reference>
<proteinExistence type="predicted"/>
<dbReference type="AlphaFoldDB" id="A0A8S1HCP2"/>
<keyword evidence="2" id="KW-1185">Reference proteome</keyword>